<keyword evidence="3" id="KW-1003">Cell membrane</keyword>
<evidence type="ECO:0000256" key="6">
    <source>
        <dbReference type="ARBA" id="ARBA00023136"/>
    </source>
</evidence>
<feature type="transmembrane region" description="Helical" evidence="7">
    <location>
        <begin position="170"/>
        <end position="190"/>
    </location>
</feature>
<dbReference type="PANTHER" id="PTHR30250">
    <property type="entry name" value="PST FAMILY PREDICTED COLANIC ACID TRANSPORTER"/>
    <property type="match status" value="1"/>
</dbReference>
<feature type="transmembrane region" description="Helical" evidence="7">
    <location>
        <begin position="196"/>
        <end position="214"/>
    </location>
</feature>
<keyword evidence="6 7" id="KW-0472">Membrane</keyword>
<feature type="transmembrane region" description="Helical" evidence="7">
    <location>
        <begin position="380"/>
        <end position="403"/>
    </location>
</feature>
<dbReference type="Pfam" id="PF13440">
    <property type="entry name" value="Polysacc_synt_3"/>
    <property type="match status" value="1"/>
</dbReference>
<dbReference type="EMBL" id="LJZR01000003">
    <property type="protein sequence ID" value="KPQ36991.1"/>
    <property type="molecule type" value="Genomic_DNA"/>
</dbReference>
<dbReference type="InterPro" id="IPR050833">
    <property type="entry name" value="Poly_Biosynth_Transport"/>
</dbReference>
<evidence type="ECO:0000313" key="9">
    <source>
        <dbReference type="Proteomes" id="UP000050465"/>
    </source>
</evidence>
<dbReference type="PANTHER" id="PTHR30250:SF10">
    <property type="entry name" value="LIPOPOLYSACCHARIDE BIOSYNTHESIS PROTEIN WZXC"/>
    <property type="match status" value="1"/>
</dbReference>
<name>A0A0P8DJM1_9CYAN</name>
<evidence type="ECO:0000256" key="2">
    <source>
        <dbReference type="ARBA" id="ARBA00007430"/>
    </source>
</evidence>
<feature type="transmembrane region" description="Helical" evidence="7">
    <location>
        <begin position="312"/>
        <end position="333"/>
    </location>
</feature>
<evidence type="ECO:0000256" key="7">
    <source>
        <dbReference type="SAM" id="Phobius"/>
    </source>
</evidence>
<keyword evidence="5 7" id="KW-1133">Transmembrane helix</keyword>
<feature type="transmembrane region" description="Helical" evidence="7">
    <location>
        <begin position="37"/>
        <end position="60"/>
    </location>
</feature>
<keyword evidence="4 7" id="KW-0812">Transmembrane</keyword>
<feature type="transmembrane region" description="Helical" evidence="7">
    <location>
        <begin position="444"/>
        <end position="468"/>
    </location>
</feature>
<dbReference type="Proteomes" id="UP000050465">
    <property type="component" value="Unassembled WGS sequence"/>
</dbReference>
<proteinExistence type="inferred from homology"/>
<sequence>MSEPKDQDRPLKVDALKKSQLSEKSLKHKVVKGGLYLALRQLVSVGLSVLSILVIARVLGTTNYGILVNALGIFYFITWTGKLGLHVYLIQQPDLPEDAPEQVLAFLSWMSLGIGLALWMLAPAIGQWTQEPAVADLVRSLPLPIAVDFAASVSIAMLERRLAFAEVGLIEIVAQVTNYLVALPLVIYGWSYWGPIVGLGIRGVAMLVGAQYLYRVALRWRLRWDFLRPALRYGLTFSLSHWVISLRSLTIPVLITPIAGLEAAGLVSIAIRLVEQLSTLRMVVRRMSISVMAKLMGDPAAVRRTVSRGMAYQALLIGSVCSAFACLDSWIVPKLFGDDWLQSTHIFPLIALSAMVRAMFDLHSGALYAVDRNAEVTKSYVVYMALLWVGCGLLLPVFGLWGYGLAELLTVLSNVWLHRALTKIYGAPKYTAAAWLTVAAMLPILGSLVSATVGIVAFVLSYALVLLVPEVRAVPQELFHAVMSRRRKVSEIS</sequence>
<dbReference type="STRING" id="1666911.HLUCCA11_03480"/>
<evidence type="ECO:0000256" key="4">
    <source>
        <dbReference type="ARBA" id="ARBA00022692"/>
    </source>
</evidence>
<reference evidence="8 9" key="1">
    <citation type="submission" date="2015-09" db="EMBL/GenBank/DDBJ databases">
        <title>Identification and resolution of microdiversity through metagenomic sequencing of parallel consortia.</title>
        <authorList>
            <person name="Nelson W.C."/>
            <person name="Romine M.F."/>
            <person name="Lindemann S.R."/>
        </authorList>
    </citation>
    <scope>NUCLEOTIDE SEQUENCE [LARGE SCALE GENOMIC DNA]</scope>
    <source>
        <strain evidence="8">Ana</strain>
    </source>
</reference>
<protein>
    <submittedName>
        <fullName evidence="8">Polysaccharide transporter, PST family</fullName>
    </submittedName>
</protein>
<evidence type="ECO:0000256" key="1">
    <source>
        <dbReference type="ARBA" id="ARBA00004651"/>
    </source>
</evidence>
<comment type="similarity">
    <text evidence="2">Belongs to the polysaccharide synthase family.</text>
</comment>
<dbReference type="GO" id="GO:0005886">
    <property type="term" value="C:plasma membrane"/>
    <property type="evidence" value="ECO:0007669"/>
    <property type="project" value="UniProtKB-SubCell"/>
</dbReference>
<evidence type="ECO:0000256" key="5">
    <source>
        <dbReference type="ARBA" id="ARBA00022989"/>
    </source>
</evidence>
<comment type="caution">
    <text evidence="8">The sequence shown here is derived from an EMBL/GenBank/DDBJ whole genome shotgun (WGS) entry which is preliminary data.</text>
</comment>
<comment type="subcellular location">
    <subcellularLocation>
        <location evidence="1">Cell membrane</location>
        <topology evidence="1">Multi-pass membrane protein</topology>
    </subcellularLocation>
</comment>
<organism evidence="8 9">
    <name type="scientific">Phormidesmis priestleyi Ana</name>
    <dbReference type="NCBI Taxonomy" id="1666911"/>
    <lineage>
        <taxon>Bacteria</taxon>
        <taxon>Bacillati</taxon>
        <taxon>Cyanobacteriota</taxon>
        <taxon>Cyanophyceae</taxon>
        <taxon>Leptolyngbyales</taxon>
        <taxon>Leptolyngbyaceae</taxon>
        <taxon>Phormidesmis</taxon>
    </lineage>
</organism>
<feature type="transmembrane region" description="Helical" evidence="7">
    <location>
        <begin position="66"/>
        <end position="90"/>
    </location>
</feature>
<accession>A0A0P8DJM1</accession>
<evidence type="ECO:0000313" key="8">
    <source>
        <dbReference type="EMBL" id="KPQ36991.1"/>
    </source>
</evidence>
<feature type="transmembrane region" description="Helical" evidence="7">
    <location>
        <begin position="345"/>
        <end position="368"/>
    </location>
</feature>
<evidence type="ECO:0000256" key="3">
    <source>
        <dbReference type="ARBA" id="ARBA00022475"/>
    </source>
</evidence>
<gene>
    <name evidence="8" type="ORF">HLUCCA11_03480</name>
</gene>
<feature type="transmembrane region" description="Helical" evidence="7">
    <location>
        <begin position="102"/>
        <end position="121"/>
    </location>
</feature>
<dbReference type="AlphaFoldDB" id="A0A0P8DJM1"/>